<gene>
    <name evidence="2" type="ordered locus">Fraau_2810</name>
</gene>
<dbReference type="PROSITE" id="PS51257">
    <property type="entry name" value="PROKAR_LIPOPROTEIN"/>
    <property type="match status" value="1"/>
</dbReference>
<dbReference type="SUPFAM" id="SSF159594">
    <property type="entry name" value="XCC0632-like"/>
    <property type="match status" value="1"/>
</dbReference>
<dbReference type="Proteomes" id="UP000005234">
    <property type="component" value="Chromosome"/>
</dbReference>
<evidence type="ECO:0000313" key="2">
    <source>
        <dbReference type="EMBL" id="AFC87145.1"/>
    </source>
</evidence>
<dbReference type="eggNOG" id="COG3218">
    <property type="taxonomic scope" value="Bacteria"/>
</dbReference>
<accession>H8L0A7</accession>
<proteinExistence type="predicted"/>
<reference evidence="2" key="1">
    <citation type="submission" date="2012-02" db="EMBL/GenBank/DDBJ databases">
        <title>The complete genome of Frateuria aurantia DSM 6220.</title>
        <authorList>
            <consortium name="US DOE Joint Genome Institute (JGI-PGF)"/>
            <person name="Lucas S."/>
            <person name="Copeland A."/>
            <person name="Lapidus A."/>
            <person name="Glavina del Rio T."/>
            <person name="Dalin E."/>
            <person name="Tice H."/>
            <person name="Bruce D."/>
            <person name="Goodwin L."/>
            <person name="Pitluck S."/>
            <person name="Peters L."/>
            <person name="Ovchinnikova G."/>
            <person name="Teshima H."/>
            <person name="Kyrpides N."/>
            <person name="Mavromatis K."/>
            <person name="Ivanova N."/>
            <person name="Brettin T."/>
            <person name="Detter J.C."/>
            <person name="Han C."/>
            <person name="Larimer F."/>
            <person name="Land M."/>
            <person name="Hauser L."/>
            <person name="Markowitz V."/>
            <person name="Cheng J.-F."/>
            <person name="Hugenholtz P."/>
            <person name="Woyke T."/>
            <person name="Wu D."/>
            <person name="Brambilla E."/>
            <person name="Klenk H.-P."/>
            <person name="Eisen J.A."/>
        </authorList>
    </citation>
    <scope>NUCLEOTIDE SEQUENCE</scope>
    <source>
        <strain evidence="2">DSM 6220</strain>
    </source>
</reference>
<sequence length="223" mass="23466">MKPMTATVARLGTRLAALLGVISLGACSVLPRPDPPTVYALPQPQAPASTVTTVPEPEWSLQIATPLAPAAVNRSAITVLPRPDLVNNYRGARWSDPAPILFRDALVRRLQLSHPGAVITSDDSDVPTRYKLVGRLDAFQSEYRNGQPQIVIHYQAQLLGGDAQSAVAVRRFDISLAPGSTAVGDVVAGFGQAVQQLDGQVQAWLNAVIPASPPSASAASPTP</sequence>
<dbReference type="Gene3D" id="3.40.50.10610">
    <property type="entry name" value="ABC-type transport auxiliary lipoprotein component"/>
    <property type="match status" value="1"/>
</dbReference>
<dbReference type="InterPro" id="IPR005586">
    <property type="entry name" value="ABC_trans_aux"/>
</dbReference>
<evidence type="ECO:0000313" key="3">
    <source>
        <dbReference type="Proteomes" id="UP000005234"/>
    </source>
</evidence>
<protein>
    <submittedName>
        <fullName evidence="2">ABC-type uncharacterized transport system, auxiliary component</fullName>
    </submittedName>
</protein>
<dbReference type="EMBL" id="CP003350">
    <property type="protein sequence ID" value="AFC87145.1"/>
    <property type="molecule type" value="Genomic_DNA"/>
</dbReference>
<dbReference type="AlphaFoldDB" id="H8L0A7"/>
<name>H8L0A7_FRAAD</name>
<dbReference type="OrthoDB" id="5795476at2"/>
<dbReference type="STRING" id="767434.Fraau_2810"/>
<dbReference type="HOGENOM" id="CLU_093163_2_0_6"/>
<feature type="domain" description="ABC-type transport auxiliary lipoprotein component" evidence="1">
    <location>
        <begin position="39"/>
        <end position="200"/>
    </location>
</feature>
<keyword evidence="3" id="KW-1185">Reference proteome</keyword>
<organism evidence="2 3">
    <name type="scientific">Frateuria aurantia (strain ATCC 33424 / DSM 6220 / KCTC 2777 / LMG 1558 / NBRC 3245 / NCIMB 13370)</name>
    <name type="common">Acetobacter aurantius</name>
    <dbReference type="NCBI Taxonomy" id="767434"/>
    <lineage>
        <taxon>Bacteria</taxon>
        <taxon>Pseudomonadati</taxon>
        <taxon>Pseudomonadota</taxon>
        <taxon>Gammaproteobacteria</taxon>
        <taxon>Lysobacterales</taxon>
        <taxon>Rhodanobacteraceae</taxon>
        <taxon>Frateuria</taxon>
    </lineage>
</organism>
<evidence type="ECO:0000259" key="1">
    <source>
        <dbReference type="Pfam" id="PF03886"/>
    </source>
</evidence>
<dbReference type="Pfam" id="PF03886">
    <property type="entry name" value="ABC_trans_aux"/>
    <property type="match status" value="1"/>
</dbReference>
<dbReference type="KEGG" id="fau:Fraau_2810"/>